<dbReference type="GO" id="GO:0000981">
    <property type="term" value="F:DNA-binding transcription factor activity, RNA polymerase II-specific"/>
    <property type="evidence" value="ECO:0007669"/>
    <property type="project" value="InterPro"/>
</dbReference>
<gene>
    <name evidence="4" type="ORF">OIDMADRAFT_181709</name>
</gene>
<dbReference type="GO" id="GO:0045944">
    <property type="term" value="P:positive regulation of transcription by RNA polymerase II"/>
    <property type="evidence" value="ECO:0007669"/>
    <property type="project" value="TreeGrafter"/>
</dbReference>
<dbReference type="OrthoDB" id="5213892at2759"/>
<reference evidence="4 5" key="1">
    <citation type="submission" date="2014-04" db="EMBL/GenBank/DDBJ databases">
        <authorList>
            <consortium name="DOE Joint Genome Institute"/>
            <person name="Kuo A."/>
            <person name="Martino E."/>
            <person name="Perotto S."/>
            <person name="Kohler A."/>
            <person name="Nagy L.G."/>
            <person name="Floudas D."/>
            <person name="Copeland A."/>
            <person name="Barry K.W."/>
            <person name="Cichocki N."/>
            <person name="Veneault-Fourrey C."/>
            <person name="LaButti K."/>
            <person name="Lindquist E.A."/>
            <person name="Lipzen A."/>
            <person name="Lundell T."/>
            <person name="Morin E."/>
            <person name="Murat C."/>
            <person name="Sun H."/>
            <person name="Tunlid A."/>
            <person name="Henrissat B."/>
            <person name="Grigoriev I.V."/>
            <person name="Hibbett D.S."/>
            <person name="Martin F."/>
            <person name="Nordberg H.P."/>
            <person name="Cantor M.N."/>
            <person name="Hua S.X."/>
        </authorList>
    </citation>
    <scope>NUCLEOTIDE SEQUENCE [LARGE SCALE GENOMIC DNA]</scope>
    <source>
        <strain evidence="4 5">Zn</strain>
    </source>
</reference>
<organism evidence="4 5">
    <name type="scientific">Oidiodendron maius (strain Zn)</name>
    <dbReference type="NCBI Taxonomy" id="913774"/>
    <lineage>
        <taxon>Eukaryota</taxon>
        <taxon>Fungi</taxon>
        <taxon>Dikarya</taxon>
        <taxon>Ascomycota</taxon>
        <taxon>Pezizomycotina</taxon>
        <taxon>Leotiomycetes</taxon>
        <taxon>Leotiomycetes incertae sedis</taxon>
        <taxon>Myxotrichaceae</taxon>
        <taxon>Oidiodendron</taxon>
    </lineage>
</organism>
<protein>
    <recommendedName>
        <fullName evidence="3">Zn(2)-C6 fungal-type domain-containing protein</fullName>
    </recommendedName>
</protein>
<evidence type="ECO:0000313" key="5">
    <source>
        <dbReference type="Proteomes" id="UP000054321"/>
    </source>
</evidence>
<dbReference type="InterPro" id="IPR021858">
    <property type="entry name" value="Fun_TF"/>
</dbReference>
<dbReference type="GO" id="GO:0008270">
    <property type="term" value="F:zinc ion binding"/>
    <property type="evidence" value="ECO:0007669"/>
    <property type="project" value="InterPro"/>
</dbReference>
<dbReference type="PANTHER" id="PTHR37534">
    <property type="entry name" value="TRANSCRIPTIONAL ACTIVATOR PROTEIN UGA3"/>
    <property type="match status" value="1"/>
</dbReference>
<dbReference type="SUPFAM" id="SSF57701">
    <property type="entry name" value="Zn2/Cys6 DNA-binding domain"/>
    <property type="match status" value="1"/>
</dbReference>
<dbReference type="InParanoid" id="A0A0C3CGX4"/>
<proteinExistence type="predicted"/>
<dbReference type="CDD" id="cd00067">
    <property type="entry name" value="GAL4"/>
    <property type="match status" value="1"/>
</dbReference>
<reference evidence="5" key="2">
    <citation type="submission" date="2015-01" db="EMBL/GenBank/DDBJ databases">
        <title>Evolutionary Origins and Diversification of the Mycorrhizal Mutualists.</title>
        <authorList>
            <consortium name="DOE Joint Genome Institute"/>
            <consortium name="Mycorrhizal Genomics Consortium"/>
            <person name="Kohler A."/>
            <person name="Kuo A."/>
            <person name="Nagy L.G."/>
            <person name="Floudas D."/>
            <person name="Copeland A."/>
            <person name="Barry K.W."/>
            <person name="Cichocki N."/>
            <person name="Veneault-Fourrey C."/>
            <person name="LaButti K."/>
            <person name="Lindquist E.A."/>
            <person name="Lipzen A."/>
            <person name="Lundell T."/>
            <person name="Morin E."/>
            <person name="Murat C."/>
            <person name="Riley R."/>
            <person name="Ohm R."/>
            <person name="Sun H."/>
            <person name="Tunlid A."/>
            <person name="Henrissat B."/>
            <person name="Grigoriev I.V."/>
            <person name="Hibbett D.S."/>
            <person name="Martin F."/>
        </authorList>
    </citation>
    <scope>NUCLEOTIDE SEQUENCE [LARGE SCALE GENOMIC DNA]</scope>
    <source>
        <strain evidence="5">Zn</strain>
    </source>
</reference>
<dbReference type="GO" id="GO:0005634">
    <property type="term" value="C:nucleus"/>
    <property type="evidence" value="ECO:0007669"/>
    <property type="project" value="UniProtKB-SubCell"/>
</dbReference>
<dbReference type="HOGENOM" id="CLU_019313_1_0_1"/>
<keyword evidence="5" id="KW-1185">Reference proteome</keyword>
<dbReference type="InterPro" id="IPR036864">
    <property type="entry name" value="Zn2-C6_fun-type_DNA-bd_sf"/>
</dbReference>
<dbReference type="Gene3D" id="4.10.240.10">
    <property type="entry name" value="Zn(2)-C6 fungal-type DNA-binding domain"/>
    <property type="match status" value="1"/>
</dbReference>
<dbReference type="AlphaFoldDB" id="A0A0C3CGX4"/>
<keyword evidence="2" id="KW-0539">Nucleus</keyword>
<dbReference type="GO" id="GO:0000976">
    <property type="term" value="F:transcription cis-regulatory region binding"/>
    <property type="evidence" value="ECO:0007669"/>
    <property type="project" value="TreeGrafter"/>
</dbReference>
<dbReference type="PROSITE" id="PS50048">
    <property type="entry name" value="ZN2_CY6_FUNGAL_2"/>
    <property type="match status" value="1"/>
</dbReference>
<feature type="domain" description="Zn(2)-C6 fungal-type" evidence="3">
    <location>
        <begin position="14"/>
        <end position="42"/>
    </location>
</feature>
<evidence type="ECO:0000256" key="2">
    <source>
        <dbReference type="ARBA" id="ARBA00023242"/>
    </source>
</evidence>
<dbReference type="SMART" id="SM00066">
    <property type="entry name" value="GAL4"/>
    <property type="match status" value="1"/>
</dbReference>
<dbReference type="EMBL" id="KN832880">
    <property type="protein sequence ID" value="KIM98218.1"/>
    <property type="molecule type" value="Genomic_DNA"/>
</dbReference>
<accession>A0A0C3CGX4</accession>
<dbReference type="InterPro" id="IPR001138">
    <property type="entry name" value="Zn2Cys6_DnaBD"/>
</dbReference>
<dbReference type="Pfam" id="PF11951">
    <property type="entry name" value="Fungal_trans_2"/>
    <property type="match status" value="1"/>
</dbReference>
<evidence type="ECO:0000259" key="3">
    <source>
        <dbReference type="PROSITE" id="PS50048"/>
    </source>
</evidence>
<dbReference type="Pfam" id="PF00172">
    <property type="entry name" value="Zn_clus"/>
    <property type="match status" value="1"/>
</dbReference>
<name>A0A0C3CGX4_OIDMZ</name>
<dbReference type="Proteomes" id="UP000054321">
    <property type="component" value="Unassembled WGS sequence"/>
</dbReference>
<comment type="subcellular location">
    <subcellularLocation>
        <location evidence="1">Nucleus</location>
    </subcellularLocation>
</comment>
<sequence length="661" mass="74055">MATSLVNTRRSKYGCWTCRLRKKKCDETQPLCFACISLELECHGYGPKPQWMDNGTFQKAQASYIKRLVSQTKLKKSRRQLLPTTQLGQGLNVPSTQAEFPYGINDSDMNHFTDPVWNTSPLNDVLTIESPYSQECYVPTPAPASPSSIDLGQNSIRSGSSEEVAMSTPRLPWVSKADTKWVDFIPQENNRAVTNEKFPSTLGESMCGTAQVAGGNIDGYIGSDSSSRPCLEMYDVCGQSSILNEEPEDALIMHYFDEVFYVQYPFYHSHERQKRGWLFSILKRSPAAYHAALALSEHHLLSMQAQNSNITTSVARLRTKDGYYNLASKEMKVIVEEARELDDCTRLNHALGGLTSILQLLFYELFTGGKRNWQALLHTAASLVPTLVDTRMRLLKPTAVGRTQKSNKAILRPEAQSSINILLGSFIWFDIISCASTGSALFLEINHLLVLATFGINMESLTGCRNPVIALILEISLLDRWKKEAQNTHKLSIIDLAKRGQQIEDRLQQELAYIDNISTTQLLSLNSAGITHMLTYTEFNKIFSLSAITYLHVVISGAYPELPEINKSVSETIAAFKRLKDLQVLRYLVWPFCVSGSLALKEQQSFFRDLAPAAGINQSAAGVCFEAFKIMEECWESREAGSNNCNWVSIMEKRGYYVLLG</sequence>
<dbReference type="STRING" id="913774.A0A0C3CGX4"/>
<evidence type="ECO:0000256" key="1">
    <source>
        <dbReference type="ARBA" id="ARBA00004123"/>
    </source>
</evidence>
<evidence type="ECO:0000313" key="4">
    <source>
        <dbReference type="EMBL" id="KIM98218.1"/>
    </source>
</evidence>
<dbReference type="PROSITE" id="PS00463">
    <property type="entry name" value="ZN2_CY6_FUNGAL_1"/>
    <property type="match status" value="1"/>
</dbReference>
<dbReference type="PANTHER" id="PTHR37534:SF26">
    <property type="entry name" value="TRANSCRIPTION FACTOR, PUTATIVE-RELATED"/>
    <property type="match status" value="1"/>
</dbReference>